<dbReference type="EC" id="1.1.1.169" evidence="4 11"/>
<dbReference type="InterPro" id="IPR013328">
    <property type="entry name" value="6PGD_dom2"/>
</dbReference>
<evidence type="ECO:0000256" key="4">
    <source>
        <dbReference type="ARBA" id="ARBA00013014"/>
    </source>
</evidence>
<dbReference type="SUPFAM" id="SSF51735">
    <property type="entry name" value="NAD(P)-binding Rossmann-fold domains"/>
    <property type="match status" value="1"/>
</dbReference>
<dbReference type="NCBIfam" id="TIGR00745">
    <property type="entry name" value="apbA_panE"/>
    <property type="match status" value="1"/>
</dbReference>
<dbReference type="GO" id="GO:0005737">
    <property type="term" value="C:cytoplasm"/>
    <property type="evidence" value="ECO:0007669"/>
    <property type="project" value="TreeGrafter"/>
</dbReference>
<accession>A0A4R2S2F2</accession>
<evidence type="ECO:0000256" key="10">
    <source>
        <dbReference type="ARBA" id="ARBA00048793"/>
    </source>
</evidence>
<dbReference type="PANTHER" id="PTHR43765:SF2">
    <property type="entry name" value="2-DEHYDROPANTOATE 2-REDUCTASE"/>
    <property type="match status" value="1"/>
</dbReference>
<keyword evidence="6 11" id="KW-0566">Pantothenate biosynthesis</keyword>
<name>A0A4R2S2F2_9BACL</name>
<dbReference type="GO" id="GO:0050661">
    <property type="term" value="F:NADP binding"/>
    <property type="evidence" value="ECO:0007669"/>
    <property type="project" value="TreeGrafter"/>
</dbReference>
<evidence type="ECO:0000256" key="8">
    <source>
        <dbReference type="ARBA" id="ARBA00023002"/>
    </source>
</evidence>
<reference evidence="14 15" key="1">
    <citation type="submission" date="2019-03" db="EMBL/GenBank/DDBJ databases">
        <title>Genomic Encyclopedia of Type Strains, Phase IV (KMG-IV): sequencing the most valuable type-strain genomes for metagenomic binning, comparative biology and taxonomic classification.</title>
        <authorList>
            <person name="Goeker M."/>
        </authorList>
    </citation>
    <scope>NUCLEOTIDE SEQUENCE [LARGE SCALE GENOMIC DNA]</scope>
    <source>
        <strain evidence="14 15">DSM 46831</strain>
    </source>
</reference>
<keyword evidence="7 11" id="KW-0521">NADP</keyword>
<dbReference type="InterPro" id="IPR050838">
    <property type="entry name" value="Ketopantoate_reductase"/>
</dbReference>
<dbReference type="SUPFAM" id="SSF48179">
    <property type="entry name" value="6-phosphogluconate dehydrogenase C-terminal domain-like"/>
    <property type="match status" value="1"/>
</dbReference>
<evidence type="ECO:0000313" key="15">
    <source>
        <dbReference type="Proteomes" id="UP000294746"/>
    </source>
</evidence>
<protein>
    <recommendedName>
        <fullName evidence="5 11">2-dehydropantoate 2-reductase</fullName>
        <ecNumber evidence="4 11">1.1.1.169</ecNumber>
    </recommendedName>
    <alternativeName>
        <fullName evidence="9 11">Ketopantoate reductase</fullName>
    </alternativeName>
</protein>
<dbReference type="Pfam" id="PF08546">
    <property type="entry name" value="ApbA_C"/>
    <property type="match status" value="1"/>
</dbReference>
<evidence type="ECO:0000256" key="2">
    <source>
        <dbReference type="ARBA" id="ARBA00004994"/>
    </source>
</evidence>
<comment type="function">
    <text evidence="1 11">Catalyzes the NADPH-dependent reduction of ketopantoate into pantoic acid.</text>
</comment>
<evidence type="ECO:0000256" key="5">
    <source>
        <dbReference type="ARBA" id="ARBA00019465"/>
    </source>
</evidence>
<comment type="similarity">
    <text evidence="3 11">Belongs to the ketopantoate reductase family.</text>
</comment>
<evidence type="ECO:0000256" key="1">
    <source>
        <dbReference type="ARBA" id="ARBA00002919"/>
    </source>
</evidence>
<feature type="domain" description="Ketopantoate reductase N-terminal" evidence="12">
    <location>
        <begin position="3"/>
        <end position="154"/>
    </location>
</feature>
<dbReference type="InterPro" id="IPR013332">
    <property type="entry name" value="KPR_N"/>
</dbReference>
<dbReference type="InterPro" id="IPR008927">
    <property type="entry name" value="6-PGluconate_DH-like_C_sf"/>
</dbReference>
<evidence type="ECO:0000313" key="14">
    <source>
        <dbReference type="EMBL" id="TCP70439.1"/>
    </source>
</evidence>
<keyword evidence="15" id="KW-1185">Reference proteome</keyword>
<evidence type="ECO:0000256" key="9">
    <source>
        <dbReference type="ARBA" id="ARBA00032024"/>
    </source>
</evidence>
<comment type="catalytic activity">
    <reaction evidence="10 11">
        <text>(R)-pantoate + NADP(+) = 2-dehydropantoate + NADPH + H(+)</text>
        <dbReference type="Rhea" id="RHEA:16233"/>
        <dbReference type="ChEBI" id="CHEBI:11561"/>
        <dbReference type="ChEBI" id="CHEBI:15378"/>
        <dbReference type="ChEBI" id="CHEBI:15980"/>
        <dbReference type="ChEBI" id="CHEBI:57783"/>
        <dbReference type="ChEBI" id="CHEBI:58349"/>
        <dbReference type="EC" id="1.1.1.169"/>
    </reaction>
</comment>
<comment type="pathway">
    <text evidence="2 11">Cofactor biosynthesis; (R)-pantothenate biosynthesis; (R)-pantoate from 3-methyl-2-oxobutanoate: step 2/2.</text>
</comment>
<evidence type="ECO:0000256" key="11">
    <source>
        <dbReference type="RuleBase" id="RU362068"/>
    </source>
</evidence>
<dbReference type="Pfam" id="PF02558">
    <property type="entry name" value="ApbA"/>
    <property type="match status" value="1"/>
</dbReference>
<dbReference type="FunFam" id="1.10.1040.10:FF:000017">
    <property type="entry name" value="2-dehydropantoate 2-reductase"/>
    <property type="match status" value="1"/>
</dbReference>
<keyword evidence="8 11" id="KW-0560">Oxidoreductase</keyword>
<dbReference type="EMBL" id="SLXV01000002">
    <property type="protein sequence ID" value="TCP70439.1"/>
    <property type="molecule type" value="Genomic_DNA"/>
</dbReference>
<dbReference type="PANTHER" id="PTHR43765">
    <property type="entry name" value="2-DEHYDROPANTOATE 2-REDUCTASE-RELATED"/>
    <property type="match status" value="1"/>
</dbReference>
<dbReference type="InterPro" id="IPR003710">
    <property type="entry name" value="ApbA"/>
</dbReference>
<dbReference type="RefSeq" id="WP_131847549.1">
    <property type="nucleotide sequence ID" value="NZ_SLXV01000002.1"/>
</dbReference>
<dbReference type="Gene3D" id="3.40.50.720">
    <property type="entry name" value="NAD(P)-binding Rossmann-like Domain"/>
    <property type="match status" value="1"/>
</dbReference>
<organism evidence="14 15">
    <name type="scientific">Baia soyae</name>
    <dbReference type="NCBI Taxonomy" id="1544746"/>
    <lineage>
        <taxon>Bacteria</taxon>
        <taxon>Bacillati</taxon>
        <taxon>Bacillota</taxon>
        <taxon>Bacilli</taxon>
        <taxon>Bacillales</taxon>
        <taxon>Thermoactinomycetaceae</taxon>
        <taxon>Baia</taxon>
    </lineage>
</organism>
<evidence type="ECO:0000256" key="3">
    <source>
        <dbReference type="ARBA" id="ARBA00007870"/>
    </source>
</evidence>
<dbReference type="OrthoDB" id="9793586at2"/>
<dbReference type="Proteomes" id="UP000294746">
    <property type="component" value="Unassembled WGS sequence"/>
</dbReference>
<dbReference type="Gene3D" id="1.10.1040.10">
    <property type="entry name" value="N-(1-d-carboxylethyl)-l-norvaline Dehydrogenase, domain 2"/>
    <property type="match status" value="1"/>
</dbReference>
<dbReference type="AlphaFoldDB" id="A0A4R2S2F2"/>
<evidence type="ECO:0000256" key="7">
    <source>
        <dbReference type="ARBA" id="ARBA00022857"/>
    </source>
</evidence>
<feature type="domain" description="Ketopantoate reductase C-terminal" evidence="13">
    <location>
        <begin position="184"/>
        <end position="306"/>
    </location>
</feature>
<comment type="caution">
    <text evidence="14">The sequence shown here is derived from an EMBL/GenBank/DDBJ whole genome shotgun (WGS) entry which is preliminary data.</text>
</comment>
<dbReference type="InterPro" id="IPR036291">
    <property type="entry name" value="NAD(P)-bd_dom_sf"/>
</dbReference>
<proteinExistence type="inferred from homology"/>
<evidence type="ECO:0000259" key="13">
    <source>
        <dbReference type="Pfam" id="PF08546"/>
    </source>
</evidence>
<dbReference type="UniPathway" id="UPA00028">
    <property type="reaction ID" value="UER00004"/>
</dbReference>
<evidence type="ECO:0000259" key="12">
    <source>
        <dbReference type="Pfam" id="PF02558"/>
    </source>
</evidence>
<dbReference type="GO" id="GO:0015940">
    <property type="term" value="P:pantothenate biosynthetic process"/>
    <property type="evidence" value="ECO:0007669"/>
    <property type="project" value="UniProtKB-UniPathway"/>
</dbReference>
<gene>
    <name evidence="14" type="ORF">EDD57_10281</name>
</gene>
<dbReference type="GO" id="GO:0008677">
    <property type="term" value="F:2-dehydropantoate 2-reductase activity"/>
    <property type="evidence" value="ECO:0007669"/>
    <property type="project" value="UniProtKB-EC"/>
</dbReference>
<sequence length="315" mass="35846">MRIAVIGAGSIGLLWASRLSRLPYEVTVLTHTTEQHKQIVQAGISCEELDGQVIHTNVKSCPIDDTSELPPFDIIFITVKQYQLKNVMGLVQCYSHPFTQILFWQNGLGHEEAIGELHYRPDTYVALTTEGAYRKTNTQVVHTGQGETWIGTFPHEEQWKPLLQDFIQTLQPIVISPIREEKMILKRMWEKLAVNAVINPLTTILEVPNGELLHVELENMMEKITVETCQVAKLVGVELDHSRTIKKIKEVCRLTSQNVSSMLQDVQGGKRTEIESINGAIIRYAKEHNIPVYYHEMLCTLVKAKEEHNKRNTSI</sequence>
<dbReference type="InterPro" id="IPR013752">
    <property type="entry name" value="KPA_reductase"/>
</dbReference>
<evidence type="ECO:0000256" key="6">
    <source>
        <dbReference type="ARBA" id="ARBA00022655"/>
    </source>
</evidence>